<dbReference type="Proteomes" id="UP000094463">
    <property type="component" value="Chromosome"/>
</dbReference>
<evidence type="ECO:0000256" key="2">
    <source>
        <dbReference type="ARBA" id="ARBA00009320"/>
    </source>
</evidence>
<dbReference type="PANTHER" id="PTHR42743">
    <property type="entry name" value="AMINO-ACID AMINOTRANSFERASE"/>
    <property type="match status" value="1"/>
</dbReference>
<dbReference type="GO" id="GO:0005829">
    <property type="term" value="C:cytosol"/>
    <property type="evidence" value="ECO:0007669"/>
    <property type="project" value="TreeGrafter"/>
</dbReference>
<organism evidence="5 6">
    <name type="scientific">Salisediminibacterium beveridgei</name>
    <dbReference type="NCBI Taxonomy" id="632773"/>
    <lineage>
        <taxon>Bacteria</taxon>
        <taxon>Bacillati</taxon>
        <taxon>Bacillota</taxon>
        <taxon>Bacilli</taxon>
        <taxon>Bacillales</taxon>
        <taxon>Bacillaceae</taxon>
        <taxon>Salisediminibacterium</taxon>
    </lineage>
</organism>
<gene>
    <name evidence="5" type="primary">pabC</name>
    <name evidence="5" type="ORF">BBEV_3306</name>
</gene>
<dbReference type="InterPro" id="IPR001544">
    <property type="entry name" value="Aminotrans_IV"/>
</dbReference>
<keyword evidence="5" id="KW-0456">Lyase</keyword>
<dbReference type="RefSeq" id="WP_069366467.1">
    <property type="nucleotide sequence ID" value="NZ_CP012502.1"/>
</dbReference>
<dbReference type="FunFam" id="3.20.10.10:FF:000002">
    <property type="entry name" value="D-alanine aminotransferase"/>
    <property type="match status" value="1"/>
</dbReference>
<comment type="subunit">
    <text evidence="3">Homodimer.</text>
</comment>
<evidence type="ECO:0000313" key="5">
    <source>
        <dbReference type="EMBL" id="AOM84604.1"/>
    </source>
</evidence>
<dbReference type="STRING" id="632773.BBEV_3306"/>
<evidence type="ECO:0000256" key="3">
    <source>
        <dbReference type="ARBA" id="ARBA00011738"/>
    </source>
</evidence>
<dbReference type="GO" id="GO:0008696">
    <property type="term" value="F:4-amino-4-deoxychorismate lyase activity"/>
    <property type="evidence" value="ECO:0007669"/>
    <property type="project" value="UniProtKB-EC"/>
</dbReference>
<dbReference type="InterPro" id="IPR043131">
    <property type="entry name" value="BCAT-like_N"/>
</dbReference>
<dbReference type="Pfam" id="PF01063">
    <property type="entry name" value="Aminotran_4"/>
    <property type="match status" value="1"/>
</dbReference>
<dbReference type="InterPro" id="IPR050571">
    <property type="entry name" value="Class-IV_PLP-Dep_Aminotrnsfr"/>
</dbReference>
<dbReference type="EMBL" id="CP012502">
    <property type="protein sequence ID" value="AOM84604.1"/>
    <property type="molecule type" value="Genomic_DNA"/>
</dbReference>
<comment type="similarity">
    <text evidence="2">Belongs to the class-IV pyridoxal-phosphate-dependent aminotransferase family.</text>
</comment>
<name>A0A1D7R012_9BACI</name>
<dbReference type="PATRIC" id="fig|632773.3.peg.3452"/>
<reference evidence="5 6" key="1">
    <citation type="submission" date="2015-08" db="EMBL/GenBank/DDBJ databases">
        <title>The complete genome sequence of Bacillus beveridgei MLTeJB.</title>
        <authorList>
            <person name="Hanson T.E."/>
            <person name="Mesa C."/>
            <person name="Basesman S.M."/>
            <person name="Oremland R.S."/>
        </authorList>
    </citation>
    <scope>NUCLEOTIDE SEQUENCE [LARGE SCALE GENOMIC DNA]</scope>
    <source>
        <strain evidence="5 6">MLTeJB</strain>
    </source>
</reference>
<dbReference type="EC" id="4.1.3.38" evidence="5"/>
<keyword evidence="4" id="KW-0663">Pyridoxal phosphate</keyword>
<dbReference type="OrthoDB" id="9805628at2"/>
<dbReference type="InterPro" id="IPR043132">
    <property type="entry name" value="BCAT-like_C"/>
</dbReference>
<dbReference type="NCBIfam" id="NF005800">
    <property type="entry name" value="PRK07650.1"/>
    <property type="match status" value="1"/>
</dbReference>
<evidence type="ECO:0000256" key="1">
    <source>
        <dbReference type="ARBA" id="ARBA00001933"/>
    </source>
</evidence>
<dbReference type="InterPro" id="IPR036038">
    <property type="entry name" value="Aminotransferase-like"/>
</dbReference>
<dbReference type="Gene3D" id="3.20.10.10">
    <property type="entry name" value="D-amino Acid Aminotransferase, subunit A, domain 2"/>
    <property type="match status" value="1"/>
</dbReference>
<proteinExistence type="inferred from homology"/>
<comment type="cofactor">
    <cofactor evidence="1">
        <name>pyridoxal 5'-phosphate</name>
        <dbReference type="ChEBI" id="CHEBI:597326"/>
    </cofactor>
</comment>
<evidence type="ECO:0000256" key="4">
    <source>
        <dbReference type="ARBA" id="ARBA00022898"/>
    </source>
</evidence>
<dbReference type="KEGG" id="bbev:BBEV_3306"/>
<sequence length="285" mass="32137">MYIYVNHEVVDEQEARISPMDHGFLYGMGLFETFRTYNGHPFLLDDHFTRLAEGADELGIALPDYDREAVVAVIRSLLEANGMEDAYFRWNISAGKAGVGLMVAPYTAPETMVFVKQLQEPPKEKEARLLQTVRNTPEGAVRRKSHHYLNNILGKRELANQPDVEGVFLTQEGFLSEGVVSNLFWVKEDTLFTPSLVTGCLPGITRAWVIKAAEAEGFRVIEGEFTPDHLLEAETVFVCNAIQELVRVSAWEGKSIASDNQHLFDSLKERYHQNKWHAFAISACC</sequence>
<dbReference type="Gene3D" id="3.30.470.10">
    <property type="match status" value="1"/>
</dbReference>
<dbReference type="AlphaFoldDB" id="A0A1D7R012"/>
<dbReference type="PANTHER" id="PTHR42743:SF11">
    <property type="entry name" value="AMINODEOXYCHORISMATE LYASE"/>
    <property type="match status" value="1"/>
</dbReference>
<keyword evidence="6" id="KW-1185">Reference proteome</keyword>
<evidence type="ECO:0000313" key="6">
    <source>
        <dbReference type="Proteomes" id="UP000094463"/>
    </source>
</evidence>
<dbReference type="SUPFAM" id="SSF56752">
    <property type="entry name" value="D-aminoacid aminotransferase-like PLP-dependent enzymes"/>
    <property type="match status" value="1"/>
</dbReference>
<accession>A0A1D7R012</accession>
<protein>
    <submittedName>
        <fullName evidence="5">Aminodeoxychorismate lyase</fullName>
        <ecNumber evidence="5">4.1.3.38</ecNumber>
    </submittedName>
</protein>
<dbReference type="GO" id="GO:0008652">
    <property type="term" value="P:amino acid biosynthetic process"/>
    <property type="evidence" value="ECO:0007669"/>
    <property type="project" value="UniProtKB-ARBA"/>
</dbReference>
<dbReference type="GO" id="GO:0046394">
    <property type="term" value="P:carboxylic acid biosynthetic process"/>
    <property type="evidence" value="ECO:0007669"/>
    <property type="project" value="UniProtKB-ARBA"/>
</dbReference>